<reference evidence="1 2" key="1">
    <citation type="submission" date="2012-02" db="EMBL/GenBank/DDBJ databases">
        <title>Improved High-Quality Draft genome of Joostella marina DSM 19592.</title>
        <authorList>
            <consortium name="US DOE Joint Genome Institute (JGI-PGF)"/>
            <person name="Lucas S."/>
            <person name="Copeland A."/>
            <person name="Lapidus A."/>
            <person name="Bruce D."/>
            <person name="Goodwin L."/>
            <person name="Pitluck S."/>
            <person name="Peters L."/>
            <person name="Chertkov O."/>
            <person name="Ovchinnikova G."/>
            <person name="Kyrpides N."/>
            <person name="Mavromatis K."/>
            <person name="Detter J.C."/>
            <person name="Han C."/>
            <person name="Land M."/>
            <person name="Hauser L."/>
            <person name="Markowitz V."/>
            <person name="Cheng J.-F."/>
            <person name="Hugenholtz P."/>
            <person name="Woyke T."/>
            <person name="Wu D."/>
            <person name="Tindall B."/>
            <person name="Brambilla E."/>
            <person name="Klenk H.-P."/>
            <person name="Eisen J.A."/>
        </authorList>
    </citation>
    <scope>NUCLEOTIDE SEQUENCE [LARGE SCALE GENOMIC DNA]</scope>
    <source>
        <strain evidence="1 2">DSM 19592</strain>
    </source>
</reference>
<dbReference type="RefSeq" id="WP_008614639.1">
    <property type="nucleotide sequence ID" value="NZ_JH651379.1"/>
</dbReference>
<proteinExistence type="predicted"/>
<dbReference type="InterPro" id="IPR026341">
    <property type="entry name" value="T9SS_type_B"/>
</dbReference>
<dbReference type="SUPFAM" id="SSF48726">
    <property type="entry name" value="Immunoglobulin"/>
    <property type="match status" value="1"/>
</dbReference>
<dbReference type="OrthoDB" id="678019at2"/>
<name>I3C9U2_9FLAO</name>
<dbReference type="HOGENOM" id="CLU_011900_0_0_10"/>
<dbReference type="Pfam" id="PF13585">
    <property type="entry name" value="CHU_C"/>
    <property type="match status" value="1"/>
</dbReference>
<dbReference type="InterPro" id="IPR036179">
    <property type="entry name" value="Ig-like_dom_sf"/>
</dbReference>
<dbReference type="Gene3D" id="2.60.40.10">
    <property type="entry name" value="Immunoglobulins"/>
    <property type="match status" value="2"/>
</dbReference>
<keyword evidence="2" id="KW-1185">Reference proteome</keyword>
<dbReference type="NCBIfam" id="TIGR04131">
    <property type="entry name" value="Bac_Flav_CTERM"/>
    <property type="match status" value="1"/>
</dbReference>
<evidence type="ECO:0000313" key="1">
    <source>
        <dbReference type="EMBL" id="EIJ40385.1"/>
    </source>
</evidence>
<sequence>MKKITTTIAIIFLLFTLNSYGQKINAPQLAFEYACLNDAFNTFEATFSFNEKPFASDNKFYIELSDKNGSFSNPTILKTVEGENFSFEFKESFSLPDEVYGEGYKLRLRATSPAIVGEATPAFDAFFVPNENLILNDYKDISLCSTSGATIKLNKDIAKEYIWYKNGEILKVSSDNFLTVSEPGEYYAEPYYGNCTGSLYSNLVIVGKGENFEVAILGNKSVEPCSNSPIVLEASIDNENYIYTWYKNEEKIGELPAYTPKIELNNEAENFGSYRVEVTNEGGCTSSSSEVSILQNKSTIVEVTSPLNAVIIGDNTATLSIKTNNKGAEILWYKDGQPLKNSYNNATLIVDKEGEYYVEVSSGNDCEGDIKSPSFKIFEPISFAAEIKPTSAYDACITTASNLAITSLKGTLNNGDEITIQQDFFHNFNLKWLKDGTYLKTTNTSFPVTYKDNGVYKLEVTYKGKTFESNAQEIILGLPDVTLNTEKEITCSEPQGIISATKIEGATYNWYNNENLVASGLENTLTTTHVGDFKVEVSFGGCAITSKSISLNRNTEDLVEVYPGEKITISPDRIVEANATGGESYEWIDAEGNILSKTATFSIAEEGIYTLYAKIGECVIEKTVEVISNDVVEIPNVISPNDDSVNDKWTLPQKFINDPEVEVVICDSYGSTVLKTNKYDNNWPDASLNKTTETPVFYYFVNKKGKNIKKGSITLVN</sequence>
<accession>I3C9U2</accession>
<evidence type="ECO:0008006" key="3">
    <source>
        <dbReference type="Google" id="ProtNLM"/>
    </source>
</evidence>
<dbReference type="EMBL" id="JH651379">
    <property type="protein sequence ID" value="EIJ40385.1"/>
    <property type="molecule type" value="Genomic_DNA"/>
</dbReference>
<evidence type="ECO:0000313" key="2">
    <source>
        <dbReference type="Proteomes" id="UP000004690"/>
    </source>
</evidence>
<dbReference type="Proteomes" id="UP000004690">
    <property type="component" value="Unassembled WGS sequence"/>
</dbReference>
<organism evidence="1 2">
    <name type="scientific">Galbibacter orientalis DSM 19592</name>
    <dbReference type="NCBI Taxonomy" id="926559"/>
    <lineage>
        <taxon>Bacteria</taxon>
        <taxon>Pseudomonadati</taxon>
        <taxon>Bacteroidota</taxon>
        <taxon>Flavobacteriia</taxon>
        <taxon>Flavobacteriales</taxon>
        <taxon>Flavobacteriaceae</taxon>
        <taxon>Galbibacter</taxon>
    </lineage>
</organism>
<dbReference type="AlphaFoldDB" id="I3C9U2"/>
<dbReference type="InterPro" id="IPR013783">
    <property type="entry name" value="Ig-like_fold"/>
</dbReference>
<gene>
    <name evidence="1" type="ORF">JoomaDRAFT_3443</name>
</gene>
<dbReference type="STRING" id="926559.JoomaDRAFT_3443"/>
<dbReference type="eggNOG" id="COG3291">
    <property type="taxonomic scope" value="Bacteria"/>
</dbReference>
<protein>
    <recommendedName>
        <fullName evidence="3">Ig-like domain-containing protein</fullName>
    </recommendedName>
</protein>